<dbReference type="RefSeq" id="WP_054209184.1">
    <property type="nucleotide sequence ID" value="NZ_LGSZ01000037.1"/>
</dbReference>
<proteinExistence type="predicted"/>
<evidence type="ECO:0000313" key="3">
    <source>
        <dbReference type="Proteomes" id="UP000037822"/>
    </source>
</evidence>
<keyword evidence="3" id="KW-1185">Reference proteome</keyword>
<reference evidence="2 3" key="1">
    <citation type="submission" date="2015-07" db="EMBL/GenBank/DDBJ databases">
        <title>Whole genome sequencing of Bosea vaviloviae isolated from cave pool.</title>
        <authorList>
            <person name="Tan N.E.H."/>
            <person name="Lee Y.P."/>
            <person name="Gan H.M."/>
            <person name="Barton H."/>
            <person name="Savka M.A."/>
        </authorList>
    </citation>
    <scope>NUCLEOTIDE SEQUENCE [LARGE SCALE GENOMIC DNA]</scope>
    <source>
        <strain evidence="2 3">SD260</strain>
    </source>
</reference>
<dbReference type="EMBL" id="LGSZ01000037">
    <property type="protein sequence ID" value="KPH80822.1"/>
    <property type="molecule type" value="Genomic_DNA"/>
</dbReference>
<protein>
    <submittedName>
        <fullName evidence="2">Uncharacterized protein</fullName>
    </submittedName>
</protein>
<evidence type="ECO:0000313" key="2">
    <source>
        <dbReference type="EMBL" id="KPH80822.1"/>
    </source>
</evidence>
<dbReference type="OrthoDB" id="8150258at2"/>
<organism evidence="2 3">
    <name type="scientific">Bosea vaviloviae</name>
    <dbReference type="NCBI Taxonomy" id="1526658"/>
    <lineage>
        <taxon>Bacteria</taxon>
        <taxon>Pseudomonadati</taxon>
        <taxon>Pseudomonadota</taxon>
        <taxon>Alphaproteobacteria</taxon>
        <taxon>Hyphomicrobiales</taxon>
        <taxon>Boseaceae</taxon>
        <taxon>Bosea</taxon>
    </lineage>
</organism>
<dbReference type="AlphaFoldDB" id="A0A0N1N2G6"/>
<gene>
    <name evidence="2" type="ORF">AE618_11380</name>
</gene>
<dbReference type="Proteomes" id="UP000037822">
    <property type="component" value="Unassembled WGS sequence"/>
</dbReference>
<name>A0A0N1N2G6_9HYPH</name>
<dbReference type="PATRIC" id="fig|1526658.3.peg.2587"/>
<comment type="caution">
    <text evidence="2">The sequence shown here is derived from an EMBL/GenBank/DDBJ whole genome shotgun (WGS) entry which is preliminary data.</text>
</comment>
<accession>A0A0N1N2G6</accession>
<feature type="region of interest" description="Disordered" evidence="1">
    <location>
        <begin position="1"/>
        <end position="32"/>
    </location>
</feature>
<evidence type="ECO:0000256" key="1">
    <source>
        <dbReference type="SAM" id="MobiDB-lite"/>
    </source>
</evidence>
<sequence>MTTKSITPPAGTGAGFIPQSHQTSKKQPGVPLLPPGSAGAVTRWWPVRWPRVGGVALLPLSAAAFTSEAFQNAYVPGTLAYIYCAGCGEDHRMPQVATGLLGVARRLFAAIHKVSVTSQVKLTDRVRELNRDRYGSITISADGYLCSDRGFDNWMLQHILPEGAALPGSPVSIGNRCLPVRLPLGLSKDEFEERLHQRMHDASLNAWLKTPKARQHCTQIGYAPAELSRQTAYGFGDSVRFSEAKEFYFFRPKSDDADRLIRIAEVIIHDWVMNPASRRKLVSYKSLGQGYVSALPGA</sequence>